<evidence type="ECO:0000256" key="8">
    <source>
        <dbReference type="ARBA" id="ARBA00023040"/>
    </source>
</evidence>
<feature type="compositionally biased region" description="Basic and acidic residues" evidence="17">
    <location>
        <begin position="1013"/>
        <end position="1029"/>
    </location>
</feature>
<evidence type="ECO:0000313" key="22">
    <source>
        <dbReference type="Proteomes" id="UP001187315"/>
    </source>
</evidence>
<evidence type="ECO:0000256" key="2">
    <source>
        <dbReference type="ARBA" id="ARBA00007242"/>
    </source>
</evidence>
<dbReference type="CDD" id="cd15293">
    <property type="entry name" value="7tmC_GPR158-like"/>
    <property type="match status" value="1"/>
</dbReference>
<keyword evidence="7" id="KW-0770">Synapse</keyword>
<keyword evidence="3" id="KW-1003">Cell membrane</keyword>
<keyword evidence="14" id="KW-0628">Postsynaptic cell membrane</keyword>
<organism evidence="21 22">
    <name type="scientific">Tachysurus vachellii</name>
    <name type="common">Darkbarbel catfish</name>
    <name type="synonym">Pelteobagrus vachellii</name>
    <dbReference type="NCBI Taxonomy" id="175792"/>
    <lineage>
        <taxon>Eukaryota</taxon>
        <taxon>Metazoa</taxon>
        <taxon>Chordata</taxon>
        <taxon>Craniata</taxon>
        <taxon>Vertebrata</taxon>
        <taxon>Euteleostomi</taxon>
        <taxon>Actinopterygii</taxon>
        <taxon>Neopterygii</taxon>
        <taxon>Teleostei</taxon>
        <taxon>Ostariophysi</taxon>
        <taxon>Siluriformes</taxon>
        <taxon>Bagridae</taxon>
        <taxon>Tachysurus</taxon>
    </lineage>
</organism>
<reference evidence="21" key="1">
    <citation type="submission" date="2023-08" db="EMBL/GenBank/DDBJ databases">
        <title>Pelteobagrus vachellii genome.</title>
        <authorList>
            <person name="Liu H."/>
        </authorList>
    </citation>
    <scope>NUCLEOTIDE SEQUENCE</scope>
    <source>
        <strain evidence="21">PRFRI_2022a</strain>
        <tissue evidence="21">Muscle</tissue>
    </source>
</reference>
<evidence type="ECO:0000256" key="5">
    <source>
        <dbReference type="ARBA" id="ARBA00022729"/>
    </source>
</evidence>
<feature type="region of interest" description="Disordered" evidence="17">
    <location>
        <begin position="1049"/>
        <end position="1200"/>
    </location>
</feature>
<sequence>MGVLLICLLLHAGLARATHDGYVEWSDGGDDDDEEATAATAEIGARQHRVRGTERGASAGAGAEELPRVVAAFLHTGDASALAHVNCSRRYELSSLGSAAPAPPVTSSHSVHAALDAVSRATDFLNALARETQQDKQQQKAWYRALVRSLLDREPKIHRATLALHTEQLHLQATRMGGHVELQDLSGEESESNRQVQQRTRTITQARSSQSTQGQVQWSAPYLECEHGRFIPHWLLTLSVKVFGLNTGTEPETSYLHYCTVCVCVCVGGGVRVDVSLQDVDIDQCSSSGWFSGTHRCNLTSMECKAIPGHGFVLDKYKCQCRRGFYQHSRVALNASPGDGVEPTDMSARCLPCQDGCVFCRDDTPCLAQEDSVLRLAVVSFQSLCVLLDCVCMTVVYRFRRNKRIKSSGFLLLEAILSGSTLLYLPVMILYFQPNVLHCILLRWARLLGFATVYGTLILKLFRVLKVFLSRTAQRIPYMTSCRVLRLLGAILLVVLWFLVAWTSVVCQSHDAHHGLVEEGVTLEGLQFSMCKLDRWDYMMAVAELLFLLWGVYLCYAVRTVPSAFHEPRYMAVAIYNELLISAIFHIIRFTLAPGLHPDWMLMLCFVHTHLTVTVTLGLLLVPKFVFTGAHRQDDIATEAYEDELDMGRSGSYLNSSITSAWSEHSLDPEDIREELKKLYGQLEVYKQKKMMANNPHLQKKRNSKKGIGRSLMRRITEIPETVSRQYSREDRDGSEHGSNRSTLRRNPFESSHGGKSREDSLKSKVFSLKRSHSYDHTHDQTGNANGVPADKMDNSTTELSLLDTLMGRRSAKKNPEAQKVKPAESTESVPLVCKSISAHNLAADKKPMHLRSSMIQKSLSVIASARERTLGLAGKTHSVEDASKKGLKAKETRMLSEVEESPECFPKMIISQSVEYSKTPSKMGIMKQQVSGSQPSICSEPGRSKDLYDLSEVCPWEMEDLPSLSEGKAQKHVSIAPDETTTIHESISKSGKSHHKQRMVFPSPSNRRRSKDKGGNREEGSDKNDGRRPKTPLNLYASKTEVCPWEFEDSSVKGVETLDRTSRKKSATPTDGKPKIILSDISKSTGSLLQPPALMMDICPWDYDQSPSPNQDKTSSPTHHSKRRDSNPKRKGSCSSKGKGKDRDDDNQRSKSRERRSSSSKPSEKRRVSQTSESGQFTVIASGRRRSSTKEAGITDSKRAEVCPWETECMPSVTTKDGDIHTTSQTTASAASKLSMPEVCPRDFEDKTLENHS</sequence>
<dbReference type="GO" id="GO:0045211">
    <property type="term" value="C:postsynaptic membrane"/>
    <property type="evidence" value="ECO:0007669"/>
    <property type="project" value="UniProtKB-SubCell"/>
</dbReference>
<evidence type="ECO:0000256" key="12">
    <source>
        <dbReference type="ARBA" id="ARBA00023180"/>
    </source>
</evidence>
<evidence type="ECO:0000313" key="21">
    <source>
        <dbReference type="EMBL" id="KAK2860842.1"/>
    </source>
</evidence>
<keyword evidence="5 19" id="KW-0732">Signal</keyword>
<keyword evidence="12" id="KW-0325">Glycoprotein</keyword>
<dbReference type="InterPro" id="IPR054714">
    <property type="entry name" value="GPR158_179_extracellular"/>
</dbReference>
<evidence type="ECO:0000256" key="11">
    <source>
        <dbReference type="ARBA" id="ARBA00023170"/>
    </source>
</evidence>
<keyword evidence="15" id="KW-0966">Cell projection</keyword>
<dbReference type="Proteomes" id="UP001187315">
    <property type="component" value="Unassembled WGS sequence"/>
</dbReference>
<evidence type="ECO:0000256" key="3">
    <source>
        <dbReference type="ARBA" id="ARBA00022475"/>
    </source>
</evidence>
<feature type="region of interest" description="Disordered" evidence="17">
    <location>
        <begin position="691"/>
        <end position="795"/>
    </location>
</feature>
<keyword evidence="22" id="KW-1185">Reference proteome</keyword>
<evidence type="ECO:0000256" key="1">
    <source>
        <dbReference type="ARBA" id="ARBA00004487"/>
    </source>
</evidence>
<feature type="transmembrane region" description="Helical" evidence="18">
    <location>
        <begin position="570"/>
        <end position="588"/>
    </location>
</feature>
<feature type="transmembrane region" description="Helical" evidence="18">
    <location>
        <begin position="409"/>
        <end position="432"/>
    </location>
</feature>
<evidence type="ECO:0000256" key="6">
    <source>
        <dbReference type="ARBA" id="ARBA00022989"/>
    </source>
</evidence>
<evidence type="ECO:0000256" key="14">
    <source>
        <dbReference type="ARBA" id="ARBA00023257"/>
    </source>
</evidence>
<protein>
    <recommendedName>
        <fullName evidence="20">G-protein coupled receptors family 3 profile domain-containing protein</fullName>
    </recommendedName>
</protein>
<evidence type="ECO:0000256" key="4">
    <source>
        <dbReference type="ARBA" id="ARBA00022692"/>
    </source>
</evidence>
<feature type="region of interest" description="Disordered" evidence="17">
    <location>
        <begin position="965"/>
        <end position="1036"/>
    </location>
</feature>
<feature type="transmembrane region" description="Helical" evidence="18">
    <location>
        <begin position="373"/>
        <end position="397"/>
    </location>
</feature>
<evidence type="ECO:0000259" key="20">
    <source>
        <dbReference type="PROSITE" id="PS50259"/>
    </source>
</evidence>
<keyword evidence="9 18" id="KW-0472">Membrane</keyword>
<feature type="transmembrane region" description="Helical" evidence="18">
    <location>
        <begin position="484"/>
        <end position="505"/>
    </location>
</feature>
<dbReference type="PANTHER" id="PTHR32546:SF27">
    <property type="entry name" value="G PROTEIN-COUPLED RECEPTOR 158B"/>
    <property type="match status" value="1"/>
</dbReference>
<feature type="compositionally biased region" description="Polar residues" evidence="17">
    <location>
        <begin position="1106"/>
        <end position="1119"/>
    </location>
</feature>
<feature type="transmembrane region" description="Helical" evidence="18">
    <location>
        <begin position="538"/>
        <end position="558"/>
    </location>
</feature>
<keyword evidence="11" id="KW-0675">Receptor</keyword>
<comment type="similarity">
    <text evidence="2">Belongs to the G-protein coupled receptor 3 family.</text>
</comment>
<evidence type="ECO:0000256" key="19">
    <source>
        <dbReference type="SAM" id="SignalP"/>
    </source>
</evidence>
<comment type="subcellular location">
    <subcellularLocation>
        <location evidence="1">Cell projection</location>
        <location evidence="1">Neuron projection</location>
    </subcellularLocation>
    <subcellularLocation>
        <location evidence="16">Postsynaptic cell membrane</location>
        <topology evidence="16">Multi-pass membrane protein</topology>
    </subcellularLocation>
</comment>
<dbReference type="PROSITE" id="PS50259">
    <property type="entry name" value="G_PROTEIN_RECEP_F3_4"/>
    <property type="match status" value="1"/>
</dbReference>
<dbReference type="Pfam" id="PF22572">
    <property type="entry name" value="GPR158_179_EC"/>
    <property type="match status" value="1"/>
</dbReference>
<name>A0AA88NXS0_TACVA</name>
<evidence type="ECO:0000256" key="17">
    <source>
        <dbReference type="SAM" id="MobiDB-lite"/>
    </source>
</evidence>
<evidence type="ECO:0000256" key="13">
    <source>
        <dbReference type="ARBA" id="ARBA00023224"/>
    </source>
</evidence>
<dbReference type="EMBL" id="JAVHJS010000004">
    <property type="protein sequence ID" value="KAK2860842.1"/>
    <property type="molecule type" value="Genomic_DNA"/>
</dbReference>
<evidence type="ECO:0000256" key="16">
    <source>
        <dbReference type="ARBA" id="ARBA00034104"/>
    </source>
</evidence>
<feature type="compositionally biased region" description="Basic and acidic residues" evidence="17">
    <location>
        <begin position="1140"/>
        <end position="1168"/>
    </location>
</feature>
<gene>
    <name evidence="21" type="ORF">Q7C36_005008</name>
</gene>
<accession>A0AA88NXS0</accession>
<feature type="domain" description="G-protein coupled receptors family 3 profile" evidence="20">
    <location>
        <begin position="374"/>
        <end position="624"/>
    </location>
</feature>
<evidence type="ECO:0000256" key="9">
    <source>
        <dbReference type="ARBA" id="ARBA00023136"/>
    </source>
</evidence>
<evidence type="ECO:0000256" key="15">
    <source>
        <dbReference type="ARBA" id="ARBA00023273"/>
    </source>
</evidence>
<feature type="compositionally biased region" description="Basic and acidic residues" evidence="17">
    <location>
        <begin position="727"/>
        <end position="739"/>
    </location>
</feature>
<evidence type="ECO:0000256" key="10">
    <source>
        <dbReference type="ARBA" id="ARBA00023157"/>
    </source>
</evidence>
<evidence type="ECO:0000256" key="18">
    <source>
        <dbReference type="SAM" id="Phobius"/>
    </source>
</evidence>
<dbReference type="GO" id="GO:0004930">
    <property type="term" value="F:G protein-coupled receptor activity"/>
    <property type="evidence" value="ECO:0007669"/>
    <property type="project" value="UniProtKB-KW"/>
</dbReference>
<comment type="caution">
    <text evidence="21">The sequence shown here is derived from an EMBL/GenBank/DDBJ whole genome shotgun (WGS) entry which is preliminary data.</text>
</comment>
<dbReference type="InterPro" id="IPR017978">
    <property type="entry name" value="GPCR_3_C"/>
</dbReference>
<feature type="chain" id="PRO_5041662029" description="G-protein coupled receptors family 3 profile domain-containing protein" evidence="19">
    <location>
        <begin position="18"/>
        <end position="1254"/>
    </location>
</feature>
<feature type="compositionally biased region" description="Polar residues" evidence="17">
    <location>
        <begin position="980"/>
        <end position="991"/>
    </location>
</feature>
<feature type="compositionally biased region" description="Basic residues" evidence="17">
    <location>
        <begin position="698"/>
        <end position="708"/>
    </location>
</feature>
<feature type="transmembrane region" description="Helical" evidence="18">
    <location>
        <begin position="444"/>
        <end position="463"/>
    </location>
</feature>
<proteinExistence type="inferred from homology"/>
<keyword evidence="6 18" id="KW-1133">Transmembrane helix</keyword>
<dbReference type="Pfam" id="PF00003">
    <property type="entry name" value="7tm_3"/>
    <property type="match status" value="1"/>
</dbReference>
<dbReference type="InterPro" id="IPR043458">
    <property type="entry name" value="GPR158/179"/>
</dbReference>
<feature type="signal peptide" evidence="19">
    <location>
        <begin position="1"/>
        <end position="17"/>
    </location>
</feature>
<dbReference type="GO" id="GO:0043005">
    <property type="term" value="C:neuron projection"/>
    <property type="evidence" value="ECO:0007669"/>
    <property type="project" value="UniProtKB-SubCell"/>
</dbReference>
<dbReference type="AlphaFoldDB" id="A0AA88NXS0"/>
<keyword evidence="13" id="KW-0807">Transducer</keyword>
<feature type="compositionally biased region" description="Polar residues" evidence="17">
    <location>
        <begin position="1171"/>
        <end position="1180"/>
    </location>
</feature>
<keyword evidence="10" id="KW-1015">Disulfide bond</keyword>
<evidence type="ECO:0000256" key="7">
    <source>
        <dbReference type="ARBA" id="ARBA00023018"/>
    </source>
</evidence>
<dbReference type="PANTHER" id="PTHR32546">
    <property type="entry name" value="G-PROTEIN COUPLED RECEPTOR 158-RELATED"/>
    <property type="match status" value="1"/>
</dbReference>
<keyword evidence="8" id="KW-0297">G-protein coupled receptor</keyword>
<keyword evidence="4 18" id="KW-0812">Transmembrane</keyword>